<dbReference type="AlphaFoldDB" id="A0A2S4MIE6"/>
<sequence length="73" mass="6620">MNWLKGINGIKGSGAARAVLIGAIAALTLGAAGCTLGGAAAGGYVGNKATDGSAVGTVGGAVAGGVIGHELGK</sequence>
<dbReference type="Proteomes" id="UP000237381">
    <property type="component" value="Unassembled WGS sequence"/>
</dbReference>
<name>A0A2S4MIE6_9BURK</name>
<evidence type="ECO:0000259" key="1">
    <source>
        <dbReference type="Pfam" id="PF05433"/>
    </source>
</evidence>
<dbReference type="PROSITE" id="PS51257">
    <property type="entry name" value="PROKAR_LIPOPROTEIN"/>
    <property type="match status" value="1"/>
</dbReference>
<dbReference type="InterPro" id="IPR008816">
    <property type="entry name" value="Gly_zipper_2TM_dom"/>
</dbReference>
<dbReference type="EMBL" id="PQGA01000002">
    <property type="protein sequence ID" value="POR54405.1"/>
    <property type="molecule type" value="Genomic_DNA"/>
</dbReference>
<proteinExistence type="predicted"/>
<evidence type="ECO:0000313" key="3">
    <source>
        <dbReference type="Proteomes" id="UP000237381"/>
    </source>
</evidence>
<protein>
    <submittedName>
        <fullName evidence="2">Osmotically inducible lipoprotein OsmB</fullName>
    </submittedName>
</protein>
<accession>A0A2S4MIE6</accession>
<comment type="caution">
    <text evidence="2">The sequence shown here is derived from an EMBL/GenBank/DDBJ whole genome shotgun (WGS) entry which is preliminary data.</text>
</comment>
<dbReference type="Pfam" id="PF05433">
    <property type="entry name" value="Rick_17kDa_Anti"/>
    <property type="match status" value="1"/>
</dbReference>
<keyword evidence="3" id="KW-1185">Reference proteome</keyword>
<dbReference type="GO" id="GO:0019867">
    <property type="term" value="C:outer membrane"/>
    <property type="evidence" value="ECO:0007669"/>
    <property type="project" value="InterPro"/>
</dbReference>
<feature type="domain" description="Glycine zipper 2TM" evidence="1">
    <location>
        <begin position="35"/>
        <end position="72"/>
    </location>
</feature>
<reference evidence="2 3" key="1">
    <citation type="submission" date="2018-01" db="EMBL/GenBank/DDBJ databases">
        <title>Genomic Encyclopedia of Type Strains, Phase III (KMG-III): the genomes of soil and plant-associated and newly described type strains.</title>
        <authorList>
            <person name="Whitman W."/>
        </authorList>
    </citation>
    <scope>NUCLEOTIDE SEQUENCE [LARGE SCALE GENOMIC DNA]</scope>
    <source>
        <strain evidence="2 3">JCM 18070</strain>
    </source>
</reference>
<evidence type="ECO:0000313" key="2">
    <source>
        <dbReference type="EMBL" id="POR54405.1"/>
    </source>
</evidence>
<keyword evidence="2" id="KW-0449">Lipoprotein</keyword>
<gene>
    <name evidence="2" type="ORF">B0G62_10213</name>
</gene>
<organism evidence="2 3">
    <name type="scientific">Paraburkholderia eburnea</name>
    <dbReference type="NCBI Taxonomy" id="1189126"/>
    <lineage>
        <taxon>Bacteria</taxon>
        <taxon>Pseudomonadati</taxon>
        <taxon>Pseudomonadota</taxon>
        <taxon>Betaproteobacteria</taxon>
        <taxon>Burkholderiales</taxon>
        <taxon>Burkholderiaceae</taxon>
        <taxon>Paraburkholderia</taxon>
    </lineage>
</organism>
<dbReference type="RefSeq" id="WP_103702986.1">
    <property type="nucleotide sequence ID" value="NZ_PQGA01000002.1"/>
</dbReference>